<feature type="domain" description="DNA helicase Pif1-like DEAD-box helicase" evidence="2">
    <location>
        <begin position="4"/>
        <end position="90"/>
    </location>
</feature>
<evidence type="ECO:0000259" key="3">
    <source>
        <dbReference type="Pfam" id="PF21530"/>
    </source>
</evidence>
<dbReference type="GO" id="GO:0006310">
    <property type="term" value="P:DNA recombination"/>
    <property type="evidence" value="ECO:0007669"/>
    <property type="project" value="UniProtKB-KW"/>
</dbReference>
<keyword evidence="1" id="KW-0547">Nucleotide-binding</keyword>
<dbReference type="STRING" id="57577.A0A2K3JPV4"/>
<dbReference type="InterPro" id="IPR049163">
    <property type="entry name" value="Pif1-like_2B_dom"/>
</dbReference>
<dbReference type="EMBL" id="ASHM01073811">
    <property type="protein sequence ID" value="PNX56072.1"/>
    <property type="molecule type" value="Genomic_DNA"/>
</dbReference>
<dbReference type="AlphaFoldDB" id="A0A2K3JPV4"/>
<evidence type="ECO:0000313" key="4">
    <source>
        <dbReference type="EMBL" id="PNX56072.1"/>
    </source>
</evidence>
<sequence>MQEKRFPFGGKVVVLGGDFCQILPVIPKGTRHEIVHSAINSSHLWSYCEVLTLTTNMRLLSGCADSDIDKRKDFSEWILGVGDGSVGHADDEYIAVQIPQDLLIDGGADSLAAIVQSTYPDLVKNMNDSSFFHQRAILAPTNSVNSFVDVPDNVHTPEFLNTIVSSGIPNHKIRLKIGVPIMLMRNMDQSSGMCNGTRLIVTKMGTYVIEGLIISGSHIGERVFIPRLSLIPSDKRLPFRFQRRQFPINVCFSMTINKSQGQSLNHVGVYLSQPIFSHGQLYVALSRVTSDKGLKVLVANQSGENPDLARNVVYKEVF</sequence>
<reference evidence="4 5" key="1">
    <citation type="journal article" date="2014" name="Am. J. Bot.">
        <title>Genome assembly and annotation for red clover (Trifolium pratense; Fabaceae).</title>
        <authorList>
            <person name="Istvanek J."/>
            <person name="Jaros M."/>
            <person name="Krenek A."/>
            <person name="Repkova J."/>
        </authorList>
    </citation>
    <scope>NUCLEOTIDE SEQUENCE [LARGE SCALE GENOMIC DNA]</scope>
    <source>
        <strain evidence="5">cv. Tatra</strain>
        <tissue evidence="4">Young leaves</tissue>
    </source>
</reference>
<keyword evidence="1 4" id="KW-0347">Helicase</keyword>
<dbReference type="GO" id="GO:0006281">
    <property type="term" value="P:DNA repair"/>
    <property type="evidence" value="ECO:0007669"/>
    <property type="project" value="UniProtKB-KW"/>
</dbReference>
<dbReference type="GO" id="GO:0043139">
    <property type="term" value="F:5'-3' DNA helicase activity"/>
    <property type="evidence" value="ECO:0007669"/>
    <property type="project" value="UniProtKB-EC"/>
</dbReference>
<dbReference type="GO" id="GO:0016887">
    <property type="term" value="F:ATP hydrolysis activity"/>
    <property type="evidence" value="ECO:0007669"/>
    <property type="project" value="RHEA"/>
</dbReference>
<dbReference type="Pfam" id="PF21530">
    <property type="entry name" value="Pif1_2B_dom"/>
    <property type="match status" value="1"/>
</dbReference>
<feature type="domain" description="DNA helicase Pif1-like 2B" evidence="3">
    <location>
        <begin position="158"/>
        <end position="203"/>
    </location>
</feature>
<dbReference type="SUPFAM" id="SSF52540">
    <property type="entry name" value="P-loop containing nucleoside triphosphate hydrolases"/>
    <property type="match status" value="1"/>
</dbReference>
<dbReference type="GO" id="GO:0000723">
    <property type="term" value="P:telomere maintenance"/>
    <property type="evidence" value="ECO:0007669"/>
    <property type="project" value="InterPro"/>
</dbReference>
<comment type="caution">
    <text evidence="4">The sequence shown here is derived from an EMBL/GenBank/DDBJ whole genome shotgun (WGS) entry which is preliminary data.</text>
</comment>
<evidence type="ECO:0000259" key="2">
    <source>
        <dbReference type="Pfam" id="PF05970"/>
    </source>
</evidence>
<comment type="cofactor">
    <cofactor evidence="1">
        <name>Mg(2+)</name>
        <dbReference type="ChEBI" id="CHEBI:18420"/>
    </cofactor>
</comment>
<dbReference type="InterPro" id="IPR027417">
    <property type="entry name" value="P-loop_NTPase"/>
</dbReference>
<organism evidence="4 5">
    <name type="scientific">Trifolium pratense</name>
    <name type="common">Red clover</name>
    <dbReference type="NCBI Taxonomy" id="57577"/>
    <lineage>
        <taxon>Eukaryota</taxon>
        <taxon>Viridiplantae</taxon>
        <taxon>Streptophyta</taxon>
        <taxon>Embryophyta</taxon>
        <taxon>Tracheophyta</taxon>
        <taxon>Spermatophyta</taxon>
        <taxon>Magnoliopsida</taxon>
        <taxon>eudicotyledons</taxon>
        <taxon>Gunneridae</taxon>
        <taxon>Pentapetalae</taxon>
        <taxon>rosids</taxon>
        <taxon>fabids</taxon>
        <taxon>Fabales</taxon>
        <taxon>Fabaceae</taxon>
        <taxon>Papilionoideae</taxon>
        <taxon>50 kb inversion clade</taxon>
        <taxon>NPAAA clade</taxon>
        <taxon>Hologalegina</taxon>
        <taxon>IRL clade</taxon>
        <taxon>Trifolieae</taxon>
        <taxon>Trifolium</taxon>
    </lineage>
</organism>
<protein>
    <recommendedName>
        <fullName evidence="1">ATP-dependent DNA helicase</fullName>
        <ecNumber evidence="1">5.6.2.3</ecNumber>
    </recommendedName>
</protein>
<keyword evidence="1" id="KW-0233">DNA recombination</keyword>
<evidence type="ECO:0000313" key="5">
    <source>
        <dbReference type="Proteomes" id="UP000236291"/>
    </source>
</evidence>
<dbReference type="PANTHER" id="PTHR10492">
    <property type="match status" value="1"/>
</dbReference>
<reference evidence="4 5" key="2">
    <citation type="journal article" date="2017" name="Front. Plant Sci.">
        <title>Gene Classification and Mining of Molecular Markers Useful in Red Clover (Trifolium pratense) Breeding.</title>
        <authorList>
            <person name="Istvanek J."/>
            <person name="Dluhosova J."/>
            <person name="Dluhos P."/>
            <person name="Patkova L."/>
            <person name="Nedelnik J."/>
            <person name="Repkova J."/>
        </authorList>
    </citation>
    <scope>NUCLEOTIDE SEQUENCE [LARGE SCALE GENOMIC DNA]</scope>
    <source>
        <strain evidence="5">cv. Tatra</strain>
        <tissue evidence="4">Young leaves</tissue>
    </source>
</reference>
<dbReference type="EC" id="5.6.2.3" evidence="1"/>
<comment type="catalytic activity">
    <reaction evidence="1">
        <text>ATP + H2O = ADP + phosphate + H(+)</text>
        <dbReference type="Rhea" id="RHEA:13065"/>
        <dbReference type="ChEBI" id="CHEBI:15377"/>
        <dbReference type="ChEBI" id="CHEBI:15378"/>
        <dbReference type="ChEBI" id="CHEBI:30616"/>
        <dbReference type="ChEBI" id="CHEBI:43474"/>
        <dbReference type="ChEBI" id="CHEBI:456216"/>
        <dbReference type="EC" id="5.6.2.3"/>
    </reaction>
</comment>
<name>A0A2K3JPV4_TRIPR</name>
<dbReference type="Pfam" id="PF05970">
    <property type="entry name" value="PIF1"/>
    <property type="match status" value="1"/>
</dbReference>
<keyword evidence="1" id="KW-0378">Hydrolase</keyword>
<dbReference type="GO" id="GO:0005524">
    <property type="term" value="F:ATP binding"/>
    <property type="evidence" value="ECO:0007669"/>
    <property type="project" value="UniProtKB-KW"/>
</dbReference>
<comment type="similarity">
    <text evidence="1">Belongs to the helicase family.</text>
</comment>
<keyword evidence="1" id="KW-0227">DNA damage</keyword>
<dbReference type="PANTHER" id="PTHR10492:SF101">
    <property type="entry name" value="ATP-DEPENDENT DNA HELICASE"/>
    <property type="match status" value="1"/>
</dbReference>
<keyword evidence="1" id="KW-0234">DNA repair</keyword>
<dbReference type="FunFam" id="3.40.50.300:FF:002884">
    <property type="entry name" value="ATP-dependent DNA helicase"/>
    <property type="match status" value="1"/>
</dbReference>
<accession>A0A2K3JPV4</accession>
<dbReference type="Proteomes" id="UP000236291">
    <property type="component" value="Unassembled WGS sequence"/>
</dbReference>
<keyword evidence="1" id="KW-0067">ATP-binding</keyword>
<dbReference type="InterPro" id="IPR010285">
    <property type="entry name" value="DNA_helicase_pif1-like_DEAD"/>
</dbReference>
<evidence type="ECO:0000256" key="1">
    <source>
        <dbReference type="RuleBase" id="RU363044"/>
    </source>
</evidence>
<dbReference type="CDD" id="cd18809">
    <property type="entry name" value="SF1_C_RecD"/>
    <property type="match status" value="1"/>
</dbReference>
<gene>
    <name evidence="4" type="ORF">L195_g049691</name>
</gene>
<proteinExistence type="inferred from homology"/>